<keyword evidence="3" id="KW-1185">Reference proteome</keyword>
<feature type="region of interest" description="Disordered" evidence="1">
    <location>
        <begin position="1"/>
        <end position="87"/>
    </location>
</feature>
<gene>
    <name evidence="2" type="ORF">MUK42_28710</name>
</gene>
<dbReference type="Proteomes" id="UP001055439">
    <property type="component" value="Chromosome 5"/>
</dbReference>
<organism evidence="2 3">
    <name type="scientific">Musa troglodytarum</name>
    <name type="common">fe'i banana</name>
    <dbReference type="NCBI Taxonomy" id="320322"/>
    <lineage>
        <taxon>Eukaryota</taxon>
        <taxon>Viridiplantae</taxon>
        <taxon>Streptophyta</taxon>
        <taxon>Embryophyta</taxon>
        <taxon>Tracheophyta</taxon>
        <taxon>Spermatophyta</taxon>
        <taxon>Magnoliopsida</taxon>
        <taxon>Liliopsida</taxon>
        <taxon>Zingiberales</taxon>
        <taxon>Musaceae</taxon>
        <taxon>Musa</taxon>
    </lineage>
</organism>
<protein>
    <submittedName>
        <fullName evidence="2">Uncharacterized protein</fullName>
    </submittedName>
</protein>
<accession>A0A9E7FT06</accession>
<proteinExistence type="predicted"/>
<evidence type="ECO:0000256" key="1">
    <source>
        <dbReference type="SAM" id="MobiDB-lite"/>
    </source>
</evidence>
<reference evidence="2" key="1">
    <citation type="submission" date="2022-05" db="EMBL/GenBank/DDBJ databases">
        <title>The Musa troglodytarum L. genome provides insights into the mechanism of non-climacteric behaviour and enrichment of carotenoids.</title>
        <authorList>
            <person name="Wang J."/>
        </authorList>
    </citation>
    <scope>NUCLEOTIDE SEQUENCE</scope>
    <source>
        <tissue evidence="2">Leaf</tissue>
    </source>
</reference>
<name>A0A9E7FT06_9LILI</name>
<sequence length="127" mass="14550">MWLARSKKRSWPDHYEWPSRSYYDSPSSSEARRDNEKGYLGGASTTGGMLRSACEANHHRHVVGHQDGSKQRVESKEEEEEKERETVDWSNLQVNMLELIVKSCCATIALTLHVANKNIRANVLQLH</sequence>
<dbReference type="EMBL" id="CP097507">
    <property type="protein sequence ID" value="URE01440.1"/>
    <property type="molecule type" value="Genomic_DNA"/>
</dbReference>
<evidence type="ECO:0000313" key="3">
    <source>
        <dbReference type="Proteomes" id="UP001055439"/>
    </source>
</evidence>
<feature type="compositionally biased region" description="Low complexity" evidence="1">
    <location>
        <begin position="18"/>
        <end position="29"/>
    </location>
</feature>
<evidence type="ECO:0000313" key="2">
    <source>
        <dbReference type="EMBL" id="URE01440.1"/>
    </source>
</evidence>
<dbReference type="AlphaFoldDB" id="A0A9E7FT06"/>